<accession>A0A5J4ZVM4</accession>
<proteinExistence type="predicted"/>
<dbReference type="PANTHER" id="PTHR31351">
    <property type="entry name" value="EXPRESSED PROTEIN"/>
    <property type="match status" value="1"/>
</dbReference>
<keyword evidence="4" id="KW-1185">Reference proteome</keyword>
<dbReference type="EMBL" id="CM018048">
    <property type="protein sequence ID" value="KAA8521816.1"/>
    <property type="molecule type" value="Genomic_DNA"/>
</dbReference>
<dbReference type="InterPro" id="IPR040269">
    <property type="entry name" value="VAB"/>
</dbReference>
<dbReference type="OrthoDB" id="1926216at2759"/>
<reference evidence="3 4" key="1">
    <citation type="submission" date="2019-09" db="EMBL/GenBank/DDBJ databases">
        <title>A chromosome-level genome assembly of the Chinese tupelo Nyssa sinensis.</title>
        <authorList>
            <person name="Yang X."/>
            <person name="Kang M."/>
            <person name="Yang Y."/>
            <person name="Xiong H."/>
            <person name="Wang M."/>
            <person name="Zhang Z."/>
            <person name="Wang Z."/>
            <person name="Wu H."/>
            <person name="Ma T."/>
            <person name="Liu J."/>
            <person name="Xi Z."/>
        </authorList>
    </citation>
    <scope>NUCLEOTIDE SEQUENCE [LARGE SCALE GENOMIC DNA]</scope>
    <source>
        <strain evidence="3">J267</strain>
        <tissue evidence="3">Leaf</tissue>
    </source>
</reference>
<evidence type="ECO:0000256" key="1">
    <source>
        <dbReference type="SAM" id="MobiDB-lite"/>
    </source>
</evidence>
<dbReference type="InterPro" id="IPR001849">
    <property type="entry name" value="PH_domain"/>
</dbReference>
<dbReference type="Pfam" id="PF08458">
    <property type="entry name" value="PH_2"/>
    <property type="match status" value="1"/>
</dbReference>
<dbReference type="SMART" id="SM00233">
    <property type="entry name" value="PH"/>
    <property type="match status" value="1"/>
</dbReference>
<evidence type="ECO:0000313" key="3">
    <source>
        <dbReference type="EMBL" id="KAA8521816.1"/>
    </source>
</evidence>
<evidence type="ECO:0000313" key="4">
    <source>
        <dbReference type="Proteomes" id="UP000325577"/>
    </source>
</evidence>
<feature type="compositionally biased region" description="Polar residues" evidence="1">
    <location>
        <begin position="48"/>
        <end position="69"/>
    </location>
</feature>
<feature type="region of interest" description="Disordered" evidence="1">
    <location>
        <begin position="33"/>
        <end position="76"/>
    </location>
</feature>
<dbReference type="AlphaFoldDB" id="A0A5J4ZVM4"/>
<gene>
    <name evidence="3" type="ORF">F0562_012489</name>
</gene>
<evidence type="ECO:0000259" key="2">
    <source>
        <dbReference type="SMART" id="SM00233"/>
    </source>
</evidence>
<dbReference type="InterPro" id="IPR013666">
    <property type="entry name" value="PH_pln"/>
</dbReference>
<dbReference type="InterPro" id="IPR011993">
    <property type="entry name" value="PH-like_dom_sf"/>
</dbReference>
<feature type="domain" description="PH" evidence="2">
    <location>
        <begin position="265"/>
        <end position="374"/>
    </location>
</feature>
<dbReference type="InterPro" id="IPR008546">
    <property type="entry name" value="VAN3-bd-like_auxin_canal"/>
</dbReference>
<dbReference type="SUPFAM" id="SSF50729">
    <property type="entry name" value="PH domain-like"/>
    <property type="match status" value="1"/>
</dbReference>
<dbReference type="Proteomes" id="UP000325577">
    <property type="component" value="Linkage Group LG5"/>
</dbReference>
<dbReference type="PANTHER" id="PTHR31351:SF2">
    <property type="entry name" value="PHOSPHOINOSITIDE BINDING PROTEIN"/>
    <property type="match status" value="1"/>
</dbReference>
<name>A0A5J4ZVM4_9ASTE</name>
<protein>
    <recommendedName>
        <fullName evidence="2">PH domain-containing protein</fullName>
    </recommendedName>
</protein>
<sequence length="378" mass="40833">MEFLARSWSLSAMELSKALSHTHIAADHHIHDKPPLCPAVPEAEVHPATSTVPKESQAQPLPSAESSPVSPRESDDTKELFLLHEALNTDFLSSQQLLKNGLTRSIMRGKTMGRWMKDQKERKKQELRTHNAHLHAAVSVAGVAAAVAALAASSAASPEKSTQNKAPSKTSAGIASAAALVASHCIEIAEEMGADHDQILSVVSSAINSRTNGDILTLTAGAATALRGAATQRARLQKGNGATNIAVSEEQEGKELNVTAALNFVSKGGELLKLTRKGALHWKQVSFNINANWQVVSKMKSRHMAGTFTKKKKCVVSGVYSDIQAWTGREGEESNEQRAYFGIKTADRIIEFECRSKGDKQMWIAGIQHMLNCRANMT</sequence>
<dbReference type="Gene3D" id="2.30.29.30">
    <property type="entry name" value="Pleckstrin-homology domain (PH domain)/Phosphotyrosine-binding domain (PTB)"/>
    <property type="match status" value="1"/>
</dbReference>
<dbReference type="Pfam" id="PF05703">
    <property type="entry name" value="Auxin_canalis"/>
    <property type="match status" value="1"/>
</dbReference>
<organism evidence="3 4">
    <name type="scientific">Nyssa sinensis</name>
    <dbReference type="NCBI Taxonomy" id="561372"/>
    <lineage>
        <taxon>Eukaryota</taxon>
        <taxon>Viridiplantae</taxon>
        <taxon>Streptophyta</taxon>
        <taxon>Embryophyta</taxon>
        <taxon>Tracheophyta</taxon>
        <taxon>Spermatophyta</taxon>
        <taxon>Magnoliopsida</taxon>
        <taxon>eudicotyledons</taxon>
        <taxon>Gunneridae</taxon>
        <taxon>Pentapetalae</taxon>
        <taxon>asterids</taxon>
        <taxon>Cornales</taxon>
        <taxon>Nyssaceae</taxon>
        <taxon>Nyssa</taxon>
    </lineage>
</organism>